<dbReference type="SMART" id="SM00444">
    <property type="entry name" value="GYF"/>
    <property type="match status" value="1"/>
</dbReference>
<dbReference type="Proteomes" id="UP000717996">
    <property type="component" value="Unassembled WGS sequence"/>
</dbReference>
<dbReference type="InterPro" id="IPR003169">
    <property type="entry name" value="GYF"/>
</dbReference>
<dbReference type="AlphaFoldDB" id="A0A9P6YKF1"/>
<dbReference type="InterPro" id="IPR035445">
    <property type="entry name" value="GYF-like_dom_sf"/>
</dbReference>
<dbReference type="PANTHER" id="PTHR14445:SF36">
    <property type="entry name" value="FI03272P-RELATED"/>
    <property type="match status" value="1"/>
</dbReference>
<dbReference type="EMBL" id="JAANIT010000220">
    <property type="protein sequence ID" value="KAG1550316.1"/>
    <property type="molecule type" value="Genomic_DNA"/>
</dbReference>
<protein>
    <recommendedName>
        <fullName evidence="2">GYF domain-containing protein</fullName>
    </recommendedName>
</protein>
<sequence>MTIGKDREWLSDQTKVPMNKNRLARSLGNLESDITAYNERKETDIALAEKSKVEISSEEEDEPLWNVNEKDVLGSFDSEGVFHLDIETKDNHAPSEHQWMYRGPYGTKHGPFSSANMQEWFEAGYFDHSLMIKRTNDEQYKPLSAFMQHNGAFSFSGEPSMLKNSFLHPPVCQPAENHQACGRMWGFPQQMFPRQQDMYDESYHQSIVNQQVGQYYYYLLHQAQQHHQQQYHLQSHQNVIQQHQRQQYLHELQQSMMQPTGNLYPDQVPQIQNEQEQPHMNETLVDQLERITISNELIEHSKENQIFTEQSEIEKSVKDKGSEEHLPNKNSEKQMSPVLNQLTGIASVEYPNVEKTSVSVTDKACPSKEFLNWCRSSLRGLNKGVESEAILGMMLEFPVCDDSSLDIIQDIVYVNSTSMDGRRFARDFITHRIADQRGEFNMHVPTPAASEDFKVVSSKKSLKRNKN</sequence>
<dbReference type="InterPro" id="IPR051640">
    <property type="entry name" value="GRB10-interact_GYF"/>
</dbReference>
<name>A0A9P6YKF1_RHIOR</name>
<feature type="region of interest" description="Disordered" evidence="1">
    <location>
        <begin position="308"/>
        <end position="335"/>
    </location>
</feature>
<dbReference type="Pfam" id="PF02213">
    <property type="entry name" value="GYF"/>
    <property type="match status" value="1"/>
</dbReference>
<gene>
    <name evidence="3" type="ORF">G6F51_002521</name>
</gene>
<dbReference type="PANTHER" id="PTHR14445">
    <property type="entry name" value="GRB10 INTERACTING GYF PROTEIN"/>
    <property type="match status" value="1"/>
</dbReference>
<feature type="compositionally biased region" description="Basic and acidic residues" evidence="1">
    <location>
        <begin position="312"/>
        <end position="332"/>
    </location>
</feature>
<dbReference type="GO" id="GO:0005829">
    <property type="term" value="C:cytosol"/>
    <property type="evidence" value="ECO:0007669"/>
    <property type="project" value="TreeGrafter"/>
</dbReference>
<feature type="domain" description="GYF" evidence="2">
    <location>
        <begin position="96"/>
        <end position="144"/>
    </location>
</feature>
<accession>A0A9P6YKF1</accession>
<dbReference type="Gene3D" id="3.30.1490.40">
    <property type="match status" value="1"/>
</dbReference>
<proteinExistence type="predicted"/>
<evidence type="ECO:0000256" key="1">
    <source>
        <dbReference type="SAM" id="MobiDB-lite"/>
    </source>
</evidence>
<evidence type="ECO:0000313" key="4">
    <source>
        <dbReference type="Proteomes" id="UP000717996"/>
    </source>
</evidence>
<dbReference type="PROSITE" id="PS50829">
    <property type="entry name" value="GYF"/>
    <property type="match status" value="1"/>
</dbReference>
<evidence type="ECO:0000259" key="2">
    <source>
        <dbReference type="PROSITE" id="PS50829"/>
    </source>
</evidence>
<dbReference type="SUPFAM" id="SSF55277">
    <property type="entry name" value="GYF domain"/>
    <property type="match status" value="1"/>
</dbReference>
<comment type="caution">
    <text evidence="3">The sequence shown here is derived from an EMBL/GenBank/DDBJ whole genome shotgun (WGS) entry which is preliminary data.</text>
</comment>
<evidence type="ECO:0000313" key="3">
    <source>
        <dbReference type="EMBL" id="KAG1550316.1"/>
    </source>
</evidence>
<organism evidence="3 4">
    <name type="scientific">Rhizopus oryzae</name>
    <name type="common">Mucormycosis agent</name>
    <name type="synonym">Rhizopus arrhizus var. delemar</name>
    <dbReference type="NCBI Taxonomy" id="64495"/>
    <lineage>
        <taxon>Eukaryota</taxon>
        <taxon>Fungi</taxon>
        <taxon>Fungi incertae sedis</taxon>
        <taxon>Mucoromycota</taxon>
        <taxon>Mucoromycotina</taxon>
        <taxon>Mucoromycetes</taxon>
        <taxon>Mucorales</taxon>
        <taxon>Mucorineae</taxon>
        <taxon>Rhizopodaceae</taxon>
        <taxon>Rhizopus</taxon>
    </lineage>
</organism>
<reference evidence="3" key="1">
    <citation type="journal article" date="2020" name="Microb. Genom.">
        <title>Genetic diversity of clinical and environmental Mucorales isolates obtained from an investigation of mucormycosis cases among solid organ transplant recipients.</title>
        <authorList>
            <person name="Nguyen M.H."/>
            <person name="Kaul D."/>
            <person name="Muto C."/>
            <person name="Cheng S.J."/>
            <person name="Richter R.A."/>
            <person name="Bruno V.M."/>
            <person name="Liu G."/>
            <person name="Beyhan S."/>
            <person name="Sundermann A.J."/>
            <person name="Mounaud S."/>
            <person name="Pasculle A.W."/>
            <person name="Nierman W.C."/>
            <person name="Driscoll E."/>
            <person name="Cumbie R."/>
            <person name="Clancy C.J."/>
            <person name="Dupont C.L."/>
        </authorList>
    </citation>
    <scope>NUCLEOTIDE SEQUENCE</scope>
    <source>
        <strain evidence="3">GL16</strain>
    </source>
</reference>
<dbReference type="OrthoDB" id="6415790at2759"/>